<keyword evidence="2" id="KW-1185">Reference proteome</keyword>
<evidence type="ECO:0000313" key="1">
    <source>
        <dbReference type="EMBL" id="MFC5063103.1"/>
    </source>
</evidence>
<comment type="caution">
    <text evidence="1">The sequence shown here is derived from an EMBL/GenBank/DDBJ whole genome shotgun (WGS) entry which is preliminary data.</text>
</comment>
<protein>
    <submittedName>
        <fullName evidence="1">Uncharacterized protein</fullName>
    </submittedName>
</protein>
<dbReference type="RefSeq" id="WP_378036445.1">
    <property type="nucleotide sequence ID" value="NZ_JBHSIV010000011.1"/>
</dbReference>
<sequence>MPGADDPDPDLLLALVRADPDTRGLLPWAEAAWQLAADEVLTFPLERLEDVEPLFAEAIANGLDDAEVEFISGCIPASVFPIRDFRQFLDRALLVVEIVHRLQDPQEPPKKW</sequence>
<organism evidence="1 2">
    <name type="scientific">Actinomycetospora atypica</name>
    <dbReference type="NCBI Taxonomy" id="1290095"/>
    <lineage>
        <taxon>Bacteria</taxon>
        <taxon>Bacillati</taxon>
        <taxon>Actinomycetota</taxon>
        <taxon>Actinomycetes</taxon>
        <taxon>Pseudonocardiales</taxon>
        <taxon>Pseudonocardiaceae</taxon>
        <taxon>Actinomycetospora</taxon>
    </lineage>
</organism>
<name>A0ABV9YM80_9PSEU</name>
<dbReference type="Proteomes" id="UP001595947">
    <property type="component" value="Unassembled WGS sequence"/>
</dbReference>
<dbReference type="EMBL" id="JBHSIV010000011">
    <property type="protein sequence ID" value="MFC5063103.1"/>
    <property type="molecule type" value="Genomic_DNA"/>
</dbReference>
<gene>
    <name evidence="1" type="ORF">ACFPBZ_12870</name>
</gene>
<proteinExistence type="predicted"/>
<evidence type="ECO:0000313" key="2">
    <source>
        <dbReference type="Proteomes" id="UP001595947"/>
    </source>
</evidence>
<reference evidence="2" key="1">
    <citation type="journal article" date="2019" name="Int. J. Syst. Evol. Microbiol.">
        <title>The Global Catalogue of Microorganisms (GCM) 10K type strain sequencing project: providing services to taxonomists for standard genome sequencing and annotation.</title>
        <authorList>
            <consortium name="The Broad Institute Genomics Platform"/>
            <consortium name="The Broad Institute Genome Sequencing Center for Infectious Disease"/>
            <person name="Wu L."/>
            <person name="Ma J."/>
        </authorList>
    </citation>
    <scope>NUCLEOTIDE SEQUENCE [LARGE SCALE GENOMIC DNA]</scope>
    <source>
        <strain evidence="2">CGMCC 4.7093</strain>
    </source>
</reference>
<accession>A0ABV9YM80</accession>